<dbReference type="Proteomes" id="UP000199203">
    <property type="component" value="Unassembled WGS sequence"/>
</dbReference>
<keyword evidence="1" id="KW-0489">Methyltransferase</keyword>
<keyword evidence="1" id="KW-0808">Transferase</keyword>
<name>A0A1G7VEE2_9FLAO</name>
<organism evidence="1 2">
    <name type="scientific">Epilithonimonas hungarica</name>
    <dbReference type="NCBI Taxonomy" id="454006"/>
    <lineage>
        <taxon>Bacteria</taxon>
        <taxon>Pseudomonadati</taxon>
        <taxon>Bacteroidota</taxon>
        <taxon>Flavobacteriia</taxon>
        <taxon>Flavobacteriales</taxon>
        <taxon>Weeksellaceae</taxon>
        <taxon>Chryseobacterium group</taxon>
        <taxon>Epilithonimonas</taxon>
    </lineage>
</organism>
<evidence type="ECO:0000313" key="2">
    <source>
        <dbReference type="Proteomes" id="UP000199203"/>
    </source>
</evidence>
<dbReference type="InterPro" id="IPR029063">
    <property type="entry name" value="SAM-dependent_MTases_sf"/>
</dbReference>
<dbReference type="EMBL" id="FNBH01000005">
    <property type="protein sequence ID" value="SDG57729.1"/>
    <property type="molecule type" value="Genomic_DNA"/>
</dbReference>
<reference evidence="2" key="1">
    <citation type="submission" date="2016-10" db="EMBL/GenBank/DDBJ databases">
        <authorList>
            <person name="Varghese N."/>
            <person name="Submissions S."/>
        </authorList>
    </citation>
    <scope>NUCLEOTIDE SEQUENCE [LARGE SCALE GENOMIC DNA]</scope>
    <source>
        <strain evidence="2">DSM 19684</strain>
    </source>
</reference>
<dbReference type="Pfam" id="PF13489">
    <property type="entry name" value="Methyltransf_23"/>
    <property type="match status" value="1"/>
</dbReference>
<sequence>MPYNTIKRILPKDFLIKNETFLRKIIYLYYIGNSYHCPICDKSFRKFLLNQRGEKLCPSCGSMPRDRRLFAEFKKEYSGNDIIKLLDFSPSRSLYRRLKKSRNIQYFPTDLSTDFIAEYQYDITNIPVEEGFFDYIFCYHILEHIEDDAKAMAELYRVLKNDGKVFVQTPFKEGDIYEVPEAKTDEDRLKYFGQADHVRLYSVKGLAERLEKAGFIVTIKTFDQDNDLGSSKKDTILLLKKN</sequence>
<proteinExistence type="predicted"/>
<dbReference type="AlphaFoldDB" id="A0A1G7VEE2"/>
<evidence type="ECO:0000313" key="1">
    <source>
        <dbReference type="EMBL" id="SDG57729.1"/>
    </source>
</evidence>
<dbReference type="SUPFAM" id="SSF53335">
    <property type="entry name" value="S-adenosyl-L-methionine-dependent methyltransferases"/>
    <property type="match status" value="1"/>
</dbReference>
<accession>A0A1G7VEE2</accession>
<dbReference type="STRING" id="454006.SAMN05421825_3595"/>
<dbReference type="Gene3D" id="3.40.50.150">
    <property type="entry name" value="Vaccinia Virus protein VP39"/>
    <property type="match status" value="1"/>
</dbReference>
<dbReference type="GO" id="GO:0008168">
    <property type="term" value="F:methyltransferase activity"/>
    <property type="evidence" value="ECO:0007669"/>
    <property type="project" value="UniProtKB-KW"/>
</dbReference>
<protein>
    <submittedName>
        <fullName evidence="1">Methyltransferase domain-containing protein</fullName>
    </submittedName>
</protein>
<dbReference type="OrthoDB" id="3896938at2"/>
<keyword evidence="2" id="KW-1185">Reference proteome</keyword>
<dbReference type="GO" id="GO:0032259">
    <property type="term" value="P:methylation"/>
    <property type="evidence" value="ECO:0007669"/>
    <property type="project" value="UniProtKB-KW"/>
</dbReference>
<gene>
    <name evidence="1" type="ORF">SAMN05421825_3595</name>
</gene>